<dbReference type="InterPro" id="IPR017941">
    <property type="entry name" value="Rieske_2Fe-2S"/>
</dbReference>
<dbReference type="CDD" id="cd03467">
    <property type="entry name" value="Rieske"/>
    <property type="match status" value="1"/>
</dbReference>
<gene>
    <name evidence="8" type="ORF">FXF49_09245</name>
</gene>
<keyword evidence="3" id="KW-0408">Iron</keyword>
<keyword evidence="1" id="KW-0001">2Fe-2S</keyword>
<sequence length="66" mass="7350">MDNNINVLSIKCTHLGCTLNVAGDIFKCPCHGSEFKLNGEVIKGPASRDLKEIDFKIENNKIIIYL</sequence>
<keyword evidence="5" id="KW-1015">Disulfide bond</keyword>
<evidence type="ECO:0000256" key="2">
    <source>
        <dbReference type="ARBA" id="ARBA00022723"/>
    </source>
</evidence>
<dbReference type="AlphaFoldDB" id="A0A5D0MNP7"/>
<dbReference type="Gene3D" id="2.102.10.10">
    <property type="entry name" value="Rieske [2Fe-2S] iron-sulphur domain"/>
    <property type="match status" value="1"/>
</dbReference>
<evidence type="ECO:0000313" key="8">
    <source>
        <dbReference type="EMBL" id="TYB32878.1"/>
    </source>
</evidence>
<comment type="caution">
    <text evidence="8">The sequence shown here is derived from an EMBL/GenBank/DDBJ whole genome shotgun (WGS) entry which is preliminary data.</text>
</comment>
<name>A0A5D0MNP7_FLESI</name>
<comment type="cofactor">
    <cofactor evidence="6">
        <name>[2Fe-2S] cluster</name>
        <dbReference type="ChEBI" id="CHEBI:190135"/>
    </cofactor>
</comment>
<evidence type="ECO:0000256" key="5">
    <source>
        <dbReference type="ARBA" id="ARBA00023157"/>
    </source>
</evidence>
<accession>A0A5D0MNP7</accession>
<reference evidence="8 9" key="1">
    <citation type="submission" date="2019-08" db="EMBL/GenBank/DDBJ databases">
        <title>Genomic characterization of a novel candidate phylum (ARYD3) from a high temperature, high salinity tertiary oil reservoir in north central Oklahoma, USA.</title>
        <authorList>
            <person name="Youssef N.H."/>
            <person name="Yadav A."/>
            <person name="Elshahed M.S."/>
        </authorList>
    </citation>
    <scope>NUCLEOTIDE SEQUENCE [LARGE SCALE GENOMIC DNA]</scope>
    <source>
        <strain evidence="8">ARYD1</strain>
    </source>
</reference>
<evidence type="ECO:0000256" key="1">
    <source>
        <dbReference type="ARBA" id="ARBA00022714"/>
    </source>
</evidence>
<dbReference type="InterPro" id="IPR036922">
    <property type="entry name" value="Rieske_2Fe-2S_sf"/>
</dbReference>
<dbReference type="GO" id="GO:0051537">
    <property type="term" value="F:2 iron, 2 sulfur cluster binding"/>
    <property type="evidence" value="ECO:0007669"/>
    <property type="project" value="UniProtKB-KW"/>
</dbReference>
<dbReference type="Proteomes" id="UP000323337">
    <property type="component" value="Unassembled WGS sequence"/>
</dbReference>
<evidence type="ECO:0000256" key="3">
    <source>
        <dbReference type="ARBA" id="ARBA00023004"/>
    </source>
</evidence>
<keyword evidence="2" id="KW-0479">Metal-binding</keyword>
<evidence type="ECO:0000313" key="9">
    <source>
        <dbReference type="Proteomes" id="UP000323337"/>
    </source>
</evidence>
<evidence type="ECO:0000256" key="6">
    <source>
        <dbReference type="ARBA" id="ARBA00034078"/>
    </source>
</evidence>
<feature type="domain" description="Rieske" evidence="7">
    <location>
        <begin position="1"/>
        <end position="64"/>
    </location>
</feature>
<dbReference type="PROSITE" id="PS51296">
    <property type="entry name" value="RIESKE"/>
    <property type="match status" value="1"/>
</dbReference>
<dbReference type="EMBL" id="VSIV01000244">
    <property type="protein sequence ID" value="TYB32878.1"/>
    <property type="molecule type" value="Genomic_DNA"/>
</dbReference>
<protein>
    <submittedName>
        <fullName evidence="8">Ubiquinol-cytochrome c reductase iron-sulfur subunit</fullName>
    </submittedName>
</protein>
<dbReference type="SUPFAM" id="SSF50022">
    <property type="entry name" value="ISP domain"/>
    <property type="match status" value="1"/>
</dbReference>
<dbReference type="Pfam" id="PF00355">
    <property type="entry name" value="Rieske"/>
    <property type="match status" value="1"/>
</dbReference>
<dbReference type="GO" id="GO:0046872">
    <property type="term" value="F:metal ion binding"/>
    <property type="evidence" value="ECO:0007669"/>
    <property type="project" value="UniProtKB-KW"/>
</dbReference>
<organism evidence="8 9">
    <name type="scientific">Flexistipes sinusarabici</name>
    <dbReference type="NCBI Taxonomy" id="2352"/>
    <lineage>
        <taxon>Bacteria</taxon>
        <taxon>Pseudomonadati</taxon>
        <taxon>Deferribacterota</taxon>
        <taxon>Deferribacteres</taxon>
        <taxon>Deferribacterales</taxon>
        <taxon>Flexistipitaceae</taxon>
        <taxon>Flexistipes</taxon>
    </lineage>
</organism>
<dbReference type="InterPro" id="IPR014349">
    <property type="entry name" value="Rieske_Fe-S_prot"/>
</dbReference>
<dbReference type="InterPro" id="IPR005805">
    <property type="entry name" value="Rieske_Fe-S_prot_C"/>
</dbReference>
<keyword evidence="4" id="KW-0411">Iron-sulfur</keyword>
<proteinExistence type="predicted"/>
<evidence type="ECO:0000259" key="7">
    <source>
        <dbReference type="PROSITE" id="PS51296"/>
    </source>
</evidence>
<evidence type="ECO:0000256" key="4">
    <source>
        <dbReference type="ARBA" id="ARBA00023014"/>
    </source>
</evidence>
<dbReference type="GO" id="GO:0016020">
    <property type="term" value="C:membrane"/>
    <property type="evidence" value="ECO:0007669"/>
    <property type="project" value="InterPro"/>
</dbReference>
<dbReference type="PRINTS" id="PR00162">
    <property type="entry name" value="RIESKE"/>
</dbReference>
<dbReference type="PANTHER" id="PTHR10134">
    <property type="entry name" value="CYTOCHROME B-C1 COMPLEX SUBUNIT RIESKE, MITOCHONDRIAL"/>
    <property type="match status" value="1"/>
</dbReference>